<evidence type="ECO:0000313" key="7">
    <source>
        <dbReference type="EMBL" id="KAJ8267600.1"/>
    </source>
</evidence>
<comment type="caution">
    <text evidence="7">The sequence shown here is derived from an EMBL/GenBank/DDBJ whole genome shotgun (WGS) entry which is preliminary data.</text>
</comment>
<gene>
    <name evidence="7" type="ORF">COCON_G00127720</name>
</gene>
<dbReference type="GO" id="GO:0042177">
    <property type="term" value="P:negative regulation of protein catabolic process"/>
    <property type="evidence" value="ECO:0007669"/>
    <property type="project" value="TreeGrafter"/>
</dbReference>
<dbReference type="EMBL" id="JAFJMO010000009">
    <property type="protein sequence ID" value="KAJ8267600.1"/>
    <property type="molecule type" value="Genomic_DNA"/>
</dbReference>
<dbReference type="GO" id="GO:0005737">
    <property type="term" value="C:cytoplasm"/>
    <property type="evidence" value="ECO:0007669"/>
    <property type="project" value="TreeGrafter"/>
</dbReference>
<evidence type="ECO:0000256" key="2">
    <source>
        <dbReference type="ARBA" id="ARBA00008872"/>
    </source>
</evidence>
<dbReference type="PANTHER" id="PTHR11482">
    <property type="entry name" value="ARGININE/DIAMINOPIMELATE/ORNITHINE DECARBOXYLASE"/>
    <property type="match status" value="1"/>
</dbReference>
<dbReference type="InterPro" id="IPR000183">
    <property type="entry name" value="Orn/DAP/Arg_de-COase"/>
</dbReference>
<evidence type="ECO:0000256" key="4">
    <source>
        <dbReference type="ARBA" id="ARBA00023239"/>
    </source>
</evidence>
<dbReference type="InterPro" id="IPR029066">
    <property type="entry name" value="PLP-binding_barrel"/>
</dbReference>
<dbReference type="FunFam" id="3.20.20.10:FF:000005">
    <property type="entry name" value="Ornithine decarboxylase"/>
    <property type="match status" value="1"/>
</dbReference>
<dbReference type="OrthoDB" id="5034579at2759"/>
<reference evidence="7" key="1">
    <citation type="journal article" date="2023" name="Science">
        <title>Genome structures resolve the early diversification of teleost fishes.</title>
        <authorList>
            <person name="Parey E."/>
            <person name="Louis A."/>
            <person name="Montfort J."/>
            <person name="Bouchez O."/>
            <person name="Roques C."/>
            <person name="Iampietro C."/>
            <person name="Lluch J."/>
            <person name="Castinel A."/>
            <person name="Donnadieu C."/>
            <person name="Desvignes T."/>
            <person name="Floi Bucao C."/>
            <person name="Jouanno E."/>
            <person name="Wen M."/>
            <person name="Mejri S."/>
            <person name="Dirks R."/>
            <person name="Jansen H."/>
            <person name="Henkel C."/>
            <person name="Chen W.J."/>
            <person name="Zahm M."/>
            <person name="Cabau C."/>
            <person name="Klopp C."/>
            <person name="Thompson A.W."/>
            <person name="Robinson-Rechavi M."/>
            <person name="Braasch I."/>
            <person name="Lecointre G."/>
            <person name="Bobe J."/>
            <person name="Postlethwait J.H."/>
            <person name="Berthelot C."/>
            <person name="Roest Crollius H."/>
            <person name="Guiguen Y."/>
        </authorList>
    </citation>
    <scope>NUCLEOTIDE SEQUENCE</scope>
    <source>
        <strain evidence="7">Concon-B</strain>
    </source>
</reference>
<dbReference type="Gene3D" id="3.20.20.10">
    <property type="entry name" value="Alanine racemase"/>
    <property type="match status" value="1"/>
</dbReference>
<dbReference type="InterPro" id="IPR002433">
    <property type="entry name" value="Orn_de-COase"/>
</dbReference>
<dbReference type="SUPFAM" id="SSF51419">
    <property type="entry name" value="PLP-binding barrel"/>
    <property type="match status" value="1"/>
</dbReference>
<dbReference type="GO" id="GO:0004586">
    <property type="term" value="F:ornithine decarboxylase activity"/>
    <property type="evidence" value="ECO:0007669"/>
    <property type="project" value="TreeGrafter"/>
</dbReference>
<dbReference type="GO" id="GO:0042978">
    <property type="term" value="F:ornithine decarboxylase activator activity"/>
    <property type="evidence" value="ECO:0007669"/>
    <property type="project" value="TreeGrafter"/>
</dbReference>
<dbReference type="InterPro" id="IPR009006">
    <property type="entry name" value="Ala_racemase/Decarboxylase_C"/>
</dbReference>
<comment type="cofactor">
    <cofactor evidence="1">
        <name>pyridoxal 5'-phosphate</name>
        <dbReference type="ChEBI" id="CHEBI:597326"/>
    </cofactor>
</comment>
<dbReference type="GO" id="GO:1902269">
    <property type="term" value="P:positive regulation of polyamine transmembrane transport"/>
    <property type="evidence" value="ECO:0007669"/>
    <property type="project" value="TreeGrafter"/>
</dbReference>
<evidence type="ECO:0000256" key="3">
    <source>
        <dbReference type="ARBA" id="ARBA00022898"/>
    </source>
</evidence>
<comment type="similarity">
    <text evidence="2">Belongs to the Orn/Lys/Arg decarboxylase class-II family.</text>
</comment>
<dbReference type="PRINTS" id="PR01182">
    <property type="entry name" value="ORNDCRBXLASE"/>
</dbReference>
<dbReference type="SUPFAM" id="SSF50621">
    <property type="entry name" value="Alanine racemase C-terminal domain-like"/>
    <property type="match status" value="1"/>
</dbReference>
<protein>
    <recommendedName>
        <fullName evidence="6">Orn/DAP/Arg decarboxylase 2 N-terminal domain-containing protein</fullName>
    </recommendedName>
</protein>
<evidence type="ECO:0000256" key="1">
    <source>
        <dbReference type="ARBA" id="ARBA00001933"/>
    </source>
</evidence>
<dbReference type="Gene3D" id="2.40.37.10">
    <property type="entry name" value="Lyase, Ornithine Decarboxylase, Chain A, domain 1"/>
    <property type="match status" value="1"/>
</dbReference>
<dbReference type="AlphaFoldDB" id="A0A9Q1DDV5"/>
<name>A0A9Q1DDV5_CONCO</name>
<proteinExistence type="inferred from homology"/>
<dbReference type="PANTHER" id="PTHR11482:SF7">
    <property type="entry name" value="ANTIZYME INHIBITOR 1"/>
    <property type="match status" value="1"/>
</dbReference>
<dbReference type="GO" id="GO:0033387">
    <property type="term" value="P:putrescine biosynthetic process from arginine, via ornithine"/>
    <property type="evidence" value="ECO:0007669"/>
    <property type="project" value="TreeGrafter"/>
</dbReference>
<accession>A0A9Q1DDV5</accession>
<evidence type="ECO:0000256" key="5">
    <source>
        <dbReference type="ARBA" id="ARBA00037173"/>
    </source>
</evidence>
<sequence length="431" mass="47027">MKGLSDEPNYIIDVLEGGVTLADVIDDHIYEQELAERNAFFVADLGVLMRQHALWQTHMPRVRPFYTLTCNSSPAVLQVLAALGTGFVCANKSELAQALSLGVDPENIIYSGAYKQLSHIKHAAKTAVDLLVCDGEMELRKIARCHPGARLLLQVATACSQEEEDTGLTFGCSLKSCRHLLQCAKLLGLQVVGAKFHVPVACSDPLAYHHAVSDARCVFDMGEELGFNMTVLDISTGLSGPEIQLEQIEAAIQPLLDVYFPPLSGVDVVAELGSYYVSSAFTLAVNVIGKEVLPHRAGEWSPNGKPEFLYYLNDGVYGSFGSKLLDDTIPEPLVHKESLRSEEAVFPSSLWGPSCDELDQVVERCLLPELNAGDWLVFSNMGANSLGRSCTAAEKPPVYHVISPDDLYEMQEAGIALDTNMKDLLLVPYCH</sequence>
<comment type="function">
    <text evidence="5">Catalyzes the first and rate-limiting step of polyamine biosynthesis that converts ornithine into putrescine, which is the precursor for the polyamines, spermidine and spermine. Polyamines are essential for cell proliferation and are implicated in cellular processes, ranging from DNA replication to apoptosis.</text>
</comment>
<dbReference type="PRINTS" id="PR01179">
    <property type="entry name" value="ODADCRBXLASE"/>
</dbReference>
<organism evidence="7 8">
    <name type="scientific">Conger conger</name>
    <name type="common">Conger eel</name>
    <name type="synonym">Muraena conger</name>
    <dbReference type="NCBI Taxonomy" id="82655"/>
    <lineage>
        <taxon>Eukaryota</taxon>
        <taxon>Metazoa</taxon>
        <taxon>Chordata</taxon>
        <taxon>Craniata</taxon>
        <taxon>Vertebrata</taxon>
        <taxon>Euteleostomi</taxon>
        <taxon>Actinopterygii</taxon>
        <taxon>Neopterygii</taxon>
        <taxon>Teleostei</taxon>
        <taxon>Anguilliformes</taxon>
        <taxon>Congridae</taxon>
        <taxon>Conger</taxon>
    </lineage>
</organism>
<dbReference type="Pfam" id="PF02784">
    <property type="entry name" value="Orn_Arg_deC_N"/>
    <property type="match status" value="1"/>
</dbReference>
<feature type="domain" description="Orn/DAP/Arg decarboxylase 2 N-terminal" evidence="6">
    <location>
        <begin position="47"/>
        <end position="278"/>
    </location>
</feature>
<evidence type="ECO:0000259" key="6">
    <source>
        <dbReference type="Pfam" id="PF02784"/>
    </source>
</evidence>
<keyword evidence="8" id="KW-1185">Reference proteome</keyword>
<dbReference type="Proteomes" id="UP001152803">
    <property type="component" value="Unassembled WGS sequence"/>
</dbReference>
<keyword evidence="4" id="KW-0456">Lyase</keyword>
<keyword evidence="3" id="KW-0663">Pyridoxal phosphate</keyword>
<evidence type="ECO:0000313" key="8">
    <source>
        <dbReference type="Proteomes" id="UP001152803"/>
    </source>
</evidence>
<dbReference type="InterPro" id="IPR022644">
    <property type="entry name" value="De-COase2_N"/>
</dbReference>